<dbReference type="eggNOG" id="ENOG502QSQX">
    <property type="taxonomic scope" value="Eukaryota"/>
</dbReference>
<reference evidence="13 14" key="1">
    <citation type="journal article" date="2012" name="G3 (Bethesda)">
        <title>Pichia sorbitophila, an interspecies yeast hybrid reveals early steps of genome resolution following polyploidization.</title>
        <authorList>
            <person name="Leh Louis V."/>
            <person name="Despons L."/>
            <person name="Friedrich A."/>
            <person name="Martin T."/>
            <person name="Durrens P."/>
            <person name="Casaregola S."/>
            <person name="Neuveglise C."/>
            <person name="Fairhead C."/>
            <person name="Marck C."/>
            <person name="Cruz J.A."/>
            <person name="Straub M.L."/>
            <person name="Kugler V."/>
            <person name="Sacerdot C."/>
            <person name="Uzunov Z."/>
            <person name="Thierry A."/>
            <person name="Weiss S."/>
            <person name="Bleykasten C."/>
            <person name="De Montigny J."/>
            <person name="Jacques N."/>
            <person name="Jung P."/>
            <person name="Lemaire M."/>
            <person name="Mallet S."/>
            <person name="Morel G."/>
            <person name="Richard G.F."/>
            <person name="Sarkar A."/>
            <person name="Savel G."/>
            <person name="Schacherer J."/>
            <person name="Seret M.L."/>
            <person name="Talla E."/>
            <person name="Samson G."/>
            <person name="Jubin C."/>
            <person name="Poulain J."/>
            <person name="Vacherie B."/>
            <person name="Barbe V."/>
            <person name="Pelletier E."/>
            <person name="Sherman D.J."/>
            <person name="Westhof E."/>
            <person name="Weissenbach J."/>
            <person name="Baret P.V."/>
            <person name="Wincker P."/>
            <person name="Gaillardin C."/>
            <person name="Dujon B."/>
            <person name="Souciet J.L."/>
        </authorList>
    </citation>
    <scope>NUCLEOTIDE SEQUENCE [LARGE SCALE GENOMIC DNA]</scope>
    <source>
        <strain evidence="14">ATCC MYA-4447 / BCRC 22081 / CBS 7064 / NBRC 10061 / NRRL Y-12695</strain>
    </source>
</reference>
<evidence type="ECO:0000256" key="3">
    <source>
        <dbReference type="ARBA" id="ARBA00019884"/>
    </source>
</evidence>
<dbReference type="GO" id="GO:0005789">
    <property type="term" value="C:endoplasmic reticulum membrane"/>
    <property type="evidence" value="ECO:0007669"/>
    <property type="project" value="UniProtKB-SubCell"/>
</dbReference>
<gene>
    <name evidence="13" type="primary">Piso0_005553</name>
    <name evidence="11" type="synonym">SHE3</name>
    <name evidence="13" type="ORF">GNLVRS01_PISO0N17459g</name>
</gene>
<evidence type="ECO:0000256" key="5">
    <source>
        <dbReference type="ARBA" id="ARBA00022816"/>
    </source>
</evidence>
<feature type="region of interest" description="Disordered" evidence="12">
    <location>
        <begin position="353"/>
        <end position="412"/>
    </location>
</feature>
<dbReference type="GO" id="GO:0003723">
    <property type="term" value="F:RNA binding"/>
    <property type="evidence" value="ECO:0007669"/>
    <property type="project" value="UniProtKB-KW"/>
</dbReference>
<keyword evidence="6 11" id="KW-0256">Endoplasmic reticulum</keyword>
<proteinExistence type="inferred from homology"/>
<keyword evidence="4 11" id="KW-0813">Transport</keyword>
<dbReference type="OrthoDB" id="6088208at2759"/>
<protein>
    <recommendedName>
        <fullName evidence="3 11">SWI5-dependent HO expression protein 3</fullName>
    </recommendedName>
</protein>
<feature type="coiled-coil region" evidence="11">
    <location>
        <begin position="16"/>
        <end position="113"/>
    </location>
</feature>
<keyword evidence="8 11" id="KW-0175">Coiled coil</keyword>
<dbReference type="GO" id="GO:0048309">
    <property type="term" value="P:endoplasmic reticulum inheritance"/>
    <property type="evidence" value="ECO:0007669"/>
    <property type="project" value="InterPro"/>
</dbReference>
<evidence type="ECO:0000256" key="4">
    <source>
        <dbReference type="ARBA" id="ARBA00022448"/>
    </source>
</evidence>
<evidence type="ECO:0000256" key="7">
    <source>
        <dbReference type="ARBA" id="ARBA00022884"/>
    </source>
</evidence>
<comment type="similarity">
    <text evidence="2 11">Belongs to the SHE3 family.</text>
</comment>
<feature type="region of interest" description="Disordered" evidence="12">
    <location>
        <begin position="265"/>
        <end position="295"/>
    </location>
</feature>
<dbReference type="Pfam" id="PF17078">
    <property type="entry name" value="SHE3"/>
    <property type="match status" value="1"/>
</dbReference>
<dbReference type="AlphaFoldDB" id="G8XZB0"/>
<feature type="region of interest" description="Disordered" evidence="12">
    <location>
        <begin position="301"/>
        <end position="320"/>
    </location>
</feature>
<comment type="subcellular location">
    <subcellularLocation>
        <location evidence="1 11">Endoplasmic reticulum membrane</location>
        <topology evidence="1 11">Peripheral membrane protein</topology>
    </subcellularLocation>
</comment>
<evidence type="ECO:0000256" key="1">
    <source>
        <dbReference type="ARBA" id="ARBA00004406"/>
    </source>
</evidence>
<keyword evidence="9 11" id="KW-0472">Membrane</keyword>
<dbReference type="OMA" id="KTMDNLY"/>
<evidence type="ECO:0000256" key="12">
    <source>
        <dbReference type="SAM" id="MobiDB-lite"/>
    </source>
</evidence>
<name>G8XZB0_PICSO</name>
<dbReference type="EMBL" id="FO082046">
    <property type="protein sequence ID" value="CCE87019.1"/>
    <property type="molecule type" value="Genomic_DNA"/>
</dbReference>
<dbReference type="HOGENOM" id="CLU_042310_0_0_1"/>
<evidence type="ECO:0000313" key="14">
    <source>
        <dbReference type="Proteomes" id="UP000005222"/>
    </source>
</evidence>
<dbReference type="GO" id="GO:0051028">
    <property type="term" value="P:mRNA transport"/>
    <property type="evidence" value="ECO:0007669"/>
    <property type="project" value="UniProtKB-UniRule"/>
</dbReference>
<comment type="function">
    <text evidence="10">RNA-binding protein that binds specific mRNAs including the ASH1 mRNA, coding for a repressor of the HO endonuclease. Part of the mRNA localization machinery that restricts accumulation of certain proteins to the bud and in the daughter cell. Required for the delivery of cortical endoplasmic reticulum into the emerging bud.</text>
</comment>
<dbReference type="FunCoup" id="G8XZB0">
    <property type="interactions" value="2314"/>
</dbReference>
<evidence type="ECO:0000256" key="8">
    <source>
        <dbReference type="ARBA" id="ARBA00023054"/>
    </source>
</evidence>
<feature type="compositionally biased region" description="Polar residues" evidence="12">
    <location>
        <begin position="278"/>
        <end position="288"/>
    </location>
</feature>
<keyword evidence="14" id="KW-1185">Reference proteome</keyword>
<feature type="compositionally biased region" description="Low complexity" evidence="12">
    <location>
        <begin position="353"/>
        <end position="383"/>
    </location>
</feature>
<evidence type="ECO:0000313" key="13">
    <source>
        <dbReference type="EMBL" id="CCE87019.1"/>
    </source>
</evidence>
<keyword evidence="7 11" id="KW-0694">RNA-binding</keyword>
<feature type="compositionally biased region" description="Polar residues" evidence="12">
    <location>
        <begin position="391"/>
        <end position="412"/>
    </location>
</feature>
<sequence length="412" mass="46691">MEESSPVKNKGTSRVIDLLHSEIDSLKKELEDLKVVNDEYKKKNTVLNKKNESNVDQLANAKHENDMINALLKRKERRIFDLEEQYNELSTANESLALNNKNMKIRCDNLQESSSASIAEYERLKIAYDALMASQIEYKKHYEKELINLSASLEAYKKESLERFNVLQSSMSCNEKDVDTLLDSLTSKTKTVENLYSNKNKAVIDLLSRLAKVARLHGQESKSVLENSINNIKALVEKYPDLGDKLSVYEQSEIDIETLINESQESLSNSTLDEEATLVNSPDPQNDAKSNKNNALLIKKRKNNKRNSMRIDGKSNQDNHVLQQLNFNSKKNSGSWKQTNKDAFEIDVKPTFSAHSDSSDVSSENFKSSRNGSGKTNSRNGSNKSKRRSMYATNSNQAHKSGKHNNTNELQV</sequence>
<evidence type="ECO:0000256" key="11">
    <source>
        <dbReference type="RuleBase" id="RU362142"/>
    </source>
</evidence>
<evidence type="ECO:0000256" key="10">
    <source>
        <dbReference type="ARBA" id="ARBA00024975"/>
    </source>
</evidence>
<dbReference type="Proteomes" id="UP000005222">
    <property type="component" value="Chromosome N"/>
</dbReference>
<evidence type="ECO:0000256" key="2">
    <source>
        <dbReference type="ARBA" id="ARBA00008123"/>
    </source>
</evidence>
<accession>G8XZB0</accession>
<dbReference type="STRING" id="559304.G8XZB0"/>
<keyword evidence="5 11" id="KW-0509">mRNA transport</keyword>
<dbReference type="InterPro" id="IPR031398">
    <property type="entry name" value="She3"/>
</dbReference>
<evidence type="ECO:0000256" key="6">
    <source>
        <dbReference type="ARBA" id="ARBA00022824"/>
    </source>
</evidence>
<organism evidence="13 14">
    <name type="scientific">Pichia sorbitophila (strain ATCC MYA-4447 / BCRC 22081 / CBS 7064 / NBRC 10061 / NRRL Y-12695)</name>
    <name type="common">Hybrid yeast</name>
    <dbReference type="NCBI Taxonomy" id="559304"/>
    <lineage>
        <taxon>Eukaryota</taxon>
        <taxon>Fungi</taxon>
        <taxon>Dikarya</taxon>
        <taxon>Ascomycota</taxon>
        <taxon>Saccharomycotina</taxon>
        <taxon>Pichiomycetes</taxon>
        <taxon>Debaryomycetaceae</taxon>
        <taxon>Millerozyma</taxon>
    </lineage>
</organism>
<dbReference type="InParanoid" id="G8XZB0"/>
<evidence type="ECO:0000256" key="9">
    <source>
        <dbReference type="ARBA" id="ARBA00023136"/>
    </source>
</evidence>